<reference evidence="3" key="1">
    <citation type="journal article" date="2019" name="Int. J. Syst. Evol. Microbiol.">
        <title>The Global Catalogue of Microorganisms (GCM) 10K type strain sequencing project: providing services to taxonomists for standard genome sequencing and annotation.</title>
        <authorList>
            <consortium name="The Broad Institute Genomics Platform"/>
            <consortium name="The Broad Institute Genome Sequencing Center for Infectious Disease"/>
            <person name="Wu L."/>
            <person name="Ma J."/>
        </authorList>
    </citation>
    <scope>NUCLEOTIDE SEQUENCE [LARGE SCALE GENOMIC DNA]</scope>
    <source>
        <strain evidence="3">CCUG 54520</strain>
    </source>
</reference>
<evidence type="ECO:0000313" key="3">
    <source>
        <dbReference type="Proteomes" id="UP001595914"/>
    </source>
</evidence>
<evidence type="ECO:0000259" key="1">
    <source>
        <dbReference type="Pfam" id="PF02720"/>
    </source>
</evidence>
<keyword evidence="3" id="KW-1185">Reference proteome</keyword>
<dbReference type="InterPro" id="IPR003870">
    <property type="entry name" value="DUF222"/>
</dbReference>
<sequence>MFEGLEGAEPAVVSHAGRTPSRPAEFVIDHESGFDALAALRIHARAENVAAAHKVLTLAAFARRAFEDDLDRFGEDIALERGGRGAESEAALALGLSFSLAGKYVAVGNNLDHHLPLTRAAFLDGRLDYPRVRTISEFTDQVSDATLEALEPLAVDAALQRPPRALAAEIMRQLIRINPDEAARLRKRRERNSRFISVSADRHGMATLFGTLTAAEGQAVAGLIEEMGGTVCAADPRTPDNLRTDAGGTSLHEVLGGSWR</sequence>
<accession>A0ABV9FRQ9</accession>
<proteinExistence type="predicted"/>
<evidence type="ECO:0000313" key="2">
    <source>
        <dbReference type="EMBL" id="MFC4604563.1"/>
    </source>
</evidence>
<dbReference type="Proteomes" id="UP001595914">
    <property type="component" value="Unassembled WGS sequence"/>
</dbReference>
<feature type="domain" description="DUF222" evidence="1">
    <location>
        <begin position="74"/>
        <end position="253"/>
    </location>
</feature>
<gene>
    <name evidence="2" type="ORF">ACFO6S_12775</name>
</gene>
<dbReference type="EMBL" id="JBHSFO010000005">
    <property type="protein sequence ID" value="MFC4604563.1"/>
    <property type="molecule type" value="Genomic_DNA"/>
</dbReference>
<dbReference type="RefSeq" id="WP_378417465.1">
    <property type="nucleotide sequence ID" value="NZ_JBHSFO010000005.1"/>
</dbReference>
<comment type="caution">
    <text evidence="2">The sequence shown here is derived from an EMBL/GenBank/DDBJ whole genome shotgun (WGS) entry which is preliminary data.</text>
</comment>
<protein>
    <submittedName>
        <fullName evidence="2">DUF222 domain-containing protein</fullName>
    </submittedName>
</protein>
<dbReference type="Pfam" id="PF02720">
    <property type="entry name" value="DUF222"/>
    <property type="match status" value="1"/>
</dbReference>
<name>A0ABV9FRQ9_9NOCA</name>
<organism evidence="2 3">
    <name type="scientific">Rhodococcus kronopolitis</name>
    <dbReference type="NCBI Taxonomy" id="1460226"/>
    <lineage>
        <taxon>Bacteria</taxon>
        <taxon>Bacillati</taxon>
        <taxon>Actinomycetota</taxon>
        <taxon>Actinomycetes</taxon>
        <taxon>Mycobacteriales</taxon>
        <taxon>Nocardiaceae</taxon>
        <taxon>Rhodococcus</taxon>
    </lineage>
</organism>